<organism evidence="2">
    <name type="scientific">bioreactor metagenome</name>
    <dbReference type="NCBI Taxonomy" id="1076179"/>
    <lineage>
        <taxon>unclassified sequences</taxon>
        <taxon>metagenomes</taxon>
        <taxon>ecological metagenomes</taxon>
    </lineage>
</organism>
<proteinExistence type="predicted"/>
<dbReference type="SUPFAM" id="SSF46689">
    <property type="entry name" value="Homeodomain-like"/>
    <property type="match status" value="1"/>
</dbReference>
<protein>
    <recommendedName>
        <fullName evidence="1">DNA binding HTH domain-containing protein</fullName>
    </recommendedName>
</protein>
<dbReference type="PRINTS" id="PR01590">
    <property type="entry name" value="HTHFIS"/>
</dbReference>
<reference evidence="2" key="1">
    <citation type="submission" date="2019-08" db="EMBL/GenBank/DDBJ databases">
        <authorList>
            <person name="Kucharzyk K."/>
            <person name="Murdoch R.W."/>
            <person name="Higgins S."/>
            <person name="Loffler F."/>
        </authorList>
    </citation>
    <scope>NUCLEOTIDE SEQUENCE</scope>
</reference>
<evidence type="ECO:0000313" key="2">
    <source>
        <dbReference type="EMBL" id="MPN11640.1"/>
    </source>
</evidence>
<feature type="domain" description="DNA binding HTH" evidence="1">
    <location>
        <begin position="35"/>
        <end position="75"/>
    </location>
</feature>
<accession>A0A645FCJ7</accession>
<dbReference type="Gene3D" id="1.10.10.60">
    <property type="entry name" value="Homeodomain-like"/>
    <property type="match status" value="1"/>
</dbReference>
<dbReference type="AlphaFoldDB" id="A0A645FCJ7"/>
<dbReference type="EMBL" id="VSSQ01057873">
    <property type="protein sequence ID" value="MPN11640.1"/>
    <property type="molecule type" value="Genomic_DNA"/>
</dbReference>
<name>A0A645FCJ7_9ZZZZ</name>
<gene>
    <name evidence="2" type="ORF">SDC9_158944</name>
</gene>
<dbReference type="Pfam" id="PF02954">
    <property type="entry name" value="HTH_8"/>
    <property type="match status" value="1"/>
</dbReference>
<sequence>MSNGVIDFQDLPGIVSPKHDPQIVLLEKGTLKEVLRNVEKQVIGNALKANDYNRVRTAQALDISRRALLYKIEEYGLAGPNQEVTSS</sequence>
<dbReference type="InterPro" id="IPR002197">
    <property type="entry name" value="HTH_Fis"/>
</dbReference>
<evidence type="ECO:0000259" key="1">
    <source>
        <dbReference type="Pfam" id="PF02954"/>
    </source>
</evidence>
<dbReference type="GO" id="GO:0043565">
    <property type="term" value="F:sequence-specific DNA binding"/>
    <property type="evidence" value="ECO:0007669"/>
    <property type="project" value="InterPro"/>
</dbReference>
<comment type="caution">
    <text evidence="2">The sequence shown here is derived from an EMBL/GenBank/DDBJ whole genome shotgun (WGS) entry which is preliminary data.</text>
</comment>
<dbReference type="InterPro" id="IPR009057">
    <property type="entry name" value="Homeodomain-like_sf"/>
</dbReference>